<organism evidence="1 2">
    <name type="scientific">Nonomuraea thailandensis</name>
    <dbReference type="NCBI Taxonomy" id="1188745"/>
    <lineage>
        <taxon>Bacteria</taxon>
        <taxon>Bacillati</taxon>
        <taxon>Actinomycetota</taxon>
        <taxon>Actinomycetes</taxon>
        <taxon>Streptosporangiales</taxon>
        <taxon>Streptosporangiaceae</taxon>
        <taxon>Nonomuraea</taxon>
    </lineage>
</organism>
<accession>A0A9X2GKT4</accession>
<name>A0A9X2GKT4_9ACTN</name>
<keyword evidence="2" id="KW-1185">Reference proteome</keyword>
<dbReference type="AlphaFoldDB" id="A0A9X2GKT4"/>
<dbReference type="Proteomes" id="UP001139648">
    <property type="component" value="Unassembled WGS sequence"/>
</dbReference>
<dbReference type="RefSeq" id="WP_253747607.1">
    <property type="nucleotide sequence ID" value="NZ_BAABKA010000066.1"/>
</dbReference>
<reference evidence="1" key="1">
    <citation type="submission" date="2022-06" db="EMBL/GenBank/DDBJ databases">
        <title>Sequencing the genomes of 1000 actinobacteria strains.</title>
        <authorList>
            <person name="Klenk H.-P."/>
        </authorList>
    </citation>
    <scope>NUCLEOTIDE SEQUENCE</scope>
    <source>
        <strain evidence="1">DSM 46694</strain>
    </source>
</reference>
<evidence type="ECO:0000313" key="2">
    <source>
        <dbReference type="Proteomes" id="UP001139648"/>
    </source>
</evidence>
<gene>
    <name evidence="1" type="ORF">HD597_007067</name>
</gene>
<dbReference type="EMBL" id="JAMZEB010000002">
    <property type="protein sequence ID" value="MCP2360047.1"/>
    <property type="molecule type" value="Genomic_DNA"/>
</dbReference>
<evidence type="ECO:0000313" key="1">
    <source>
        <dbReference type="EMBL" id="MCP2360047.1"/>
    </source>
</evidence>
<comment type="caution">
    <text evidence="1">The sequence shown here is derived from an EMBL/GenBank/DDBJ whole genome shotgun (WGS) entry which is preliminary data.</text>
</comment>
<protein>
    <submittedName>
        <fullName evidence="1">Uncharacterized protein</fullName>
    </submittedName>
</protein>
<proteinExistence type="predicted"/>
<sequence>MYNGGTSETITAGGRPIAPFEVTDRVVTITKGRAGAVNDMGAYRRHPDRALTRSLRRLAQPTRRHHLGLALDTCPSPSGFVAGFAIAIPSFVVSDVVTEVTLRWTRRSAGTSSCPTATVMPELAAARPGRGRGEAASPT</sequence>